<dbReference type="EMBL" id="JAGIZA010000009">
    <property type="protein sequence ID" value="MBP0494267.1"/>
    <property type="molecule type" value="Genomic_DNA"/>
</dbReference>
<dbReference type="RefSeq" id="WP_209375012.1">
    <property type="nucleotide sequence ID" value="NZ_JAGIZA010000009.1"/>
</dbReference>
<protein>
    <recommendedName>
        <fullName evidence="4">YcxB-like protein domain-containing protein</fullName>
    </recommendedName>
</protein>
<keyword evidence="3" id="KW-1185">Reference proteome</keyword>
<evidence type="ECO:0008006" key="4">
    <source>
        <dbReference type="Google" id="ProtNLM"/>
    </source>
</evidence>
<accession>A0A940N008</accession>
<evidence type="ECO:0000256" key="1">
    <source>
        <dbReference type="SAM" id="Phobius"/>
    </source>
</evidence>
<evidence type="ECO:0000313" key="2">
    <source>
        <dbReference type="EMBL" id="MBP0494267.1"/>
    </source>
</evidence>
<keyword evidence="1" id="KW-0472">Membrane</keyword>
<reference evidence="2" key="1">
    <citation type="submission" date="2021-03" db="EMBL/GenBank/DDBJ databases">
        <authorList>
            <person name="So Y."/>
        </authorList>
    </citation>
    <scope>NUCLEOTIDE SEQUENCE</scope>
    <source>
        <strain evidence="2">SG15</strain>
    </source>
</reference>
<dbReference type="Proteomes" id="UP000677537">
    <property type="component" value="Unassembled WGS sequence"/>
</dbReference>
<name>A0A940N008_9PROT</name>
<sequence length="204" mass="21573">MSEGVEAAAGPPRYALQVPALGLADYGRMQVVLMRAASVRPGWRRRLLGLAGGCLVGGTAGYLAASREVSAEMWLVSGRDGWAWSLDGFGLVLAVLGVVLATVLALGVILSSRQRRGIHALHAAAGDLLGAHELLLGEDGLLWRNPSRTLLVPWSRVTGAVRQGGMLLIIADRISAFWLPEALIAAHPDRAGLESLLRRHGALP</sequence>
<keyword evidence="1" id="KW-0812">Transmembrane</keyword>
<organism evidence="2 3">
    <name type="scientific">Roseomonas indoligenes</name>
    <dbReference type="NCBI Taxonomy" id="2820811"/>
    <lineage>
        <taxon>Bacteria</taxon>
        <taxon>Pseudomonadati</taxon>
        <taxon>Pseudomonadota</taxon>
        <taxon>Alphaproteobacteria</taxon>
        <taxon>Acetobacterales</taxon>
        <taxon>Roseomonadaceae</taxon>
        <taxon>Roseomonas</taxon>
    </lineage>
</organism>
<keyword evidence="1" id="KW-1133">Transmembrane helix</keyword>
<evidence type="ECO:0000313" key="3">
    <source>
        <dbReference type="Proteomes" id="UP000677537"/>
    </source>
</evidence>
<feature type="transmembrane region" description="Helical" evidence="1">
    <location>
        <begin position="89"/>
        <end position="110"/>
    </location>
</feature>
<gene>
    <name evidence="2" type="ORF">J5Y10_15880</name>
</gene>
<dbReference type="AlphaFoldDB" id="A0A940N008"/>
<proteinExistence type="predicted"/>
<comment type="caution">
    <text evidence="2">The sequence shown here is derived from an EMBL/GenBank/DDBJ whole genome shotgun (WGS) entry which is preliminary data.</text>
</comment>
<feature type="transmembrane region" description="Helical" evidence="1">
    <location>
        <begin position="47"/>
        <end position="65"/>
    </location>
</feature>